<sequence>MADTSVRINTTTRDRLAALAKARGMSLAAYLDDLSRQEEHQALLGRATAAFDAAIDRPGFVDAFDKAFGGLPAAPARSQAA</sequence>
<proteinExistence type="predicted"/>
<dbReference type="EMBL" id="JARAKF010000006">
    <property type="protein sequence ID" value="MDU9002058.1"/>
    <property type="molecule type" value="Genomic_DNA"/>
</dbReference>
<reference evidence="1 2" key="1">
    <citation type="submission" date="2023-02" db="EMBL/GenBank/DDBJ databases">
        <authorList>
            <person name="Maleckis M."/>
        </authorList>
    </citation>
    <scope>NUCLEOTIDE SEQUENCE [LARGE SCALE GENOMIC DNA]</scope>
    <source>
        <strain evidence="1 2">P8-A2</strain>
    </source>
</reference>
<name>A0ABU3V7A3_9ACTN</name>
<accession>A0ABU3V7A3</accession>
<evidence type="ECO:0000313" key="2">
    <source>
        <dbReference type="Proteomes" id="UP001257627"/>
    </source>
</evidence>
<dbReference type="Proteomes" id="UP001257627">
    <property type="component" value="Unassembled WGS sequence"/>
</dbReference>
<evidence type="ECO:0000313" key="1">
    <source>
        <dbReference type="EMBL" id="MDU9002058.1"/>
    </source>
</evidence>
<protein>
    <submittedName>
        <fullName evidence="1">Antitoxin MazE7</fullName>
    </submittedName>
</protein>
<organism evidence="1 2">
    <name type="scientific">Streptomyces mirabilis</name>
    <dbReference type="NCBI Taxonomy" id="68239"/>
    <lineage>
        <taxon>Bacteria</taxon>
        <taxon>Bacillati</taxon>
        <taxon>Actinomycetota</taxon>
        <taxon>Actinomycetes</taxon>
        <taxon>Kitasatosporales</taxon>
        <taxon>Streptomycetaceae</taxon>
        <taxon>Streptomyces</taxon>
    </lineage>
</organism>
<gene>
    <name evidence="1" type="ORF">PU648_59830</name>
</gene>
<keyword evidence="2" id="KW-1185">Reference proteome</keyword>
<dbReference type="RefSeq" id="WP_143606254.1">
    <property type="nucleotide sequence ID" value="NZ_CP074102.1"/>
</dbReference>
<comment type="caution">
    <text evidence="1">The sequence shown here is derived from an EMBL/GenBank/DDBJ whole genome shotgun (WGS) entry which is preliminary data.</text>
</comment>